<accession>A0A1Y6BHE3</accession>
<dbReference type="GO" id="GO:0016887">
    <property type="term" value="F:ATP hydrolysis activity"/>
    <property type="evidence" value="ECO:0007669"/>
    <property type="project" value="InterPro"/>
</dbReference>
<evidence type="ECO:0000256" key="6">
    <source>
        <dbReference type="ARBA" id="ARBA00022840"/>
    </source>
</evidence>
<evidence type="ECO:0000313" key="14">
    <source>
        <dbReference type="Proteomes" id="UP000192917"/>
    </source>
</evidence>
<feature type="domain" description="ABC transporter" evidence="11">
    <location>
        <begin position="776"/>
        <end position="1008"/>
    </location>
</feature>
<evidence type="ECO:0000259" key="11">
    <source>
        <dbReference type="PROSITE" id="PS50893"/>
    </source>
</evidence>
<evidence type="ECO:0000256" key="3">
    <source>
        <dbReference type="ARBA" id="ARBA00022475"/>
    </source>
</evidence>
<reference evidence="13 14" key="1">
    <citation type="submission" date="2017-04" db="EMBL/GenBank/DDBJ databases">
        <authorList>
            <person name="Afonso C.L."/>
            <person name="Miller P.J."/>
            <person name="Scott M.A."/>
            <person name="Spackman E."/>
            <person name="Goraichik I."/>
            <person name="Dimitrov K.M."/>
            <person name="Suarez D.L."/>
            <person name="Swayne D.E."/>
        </authorList>
    </citation>
    <scope>NUCLEOTIDE SEQUENCE [LARGE SCALE GENOMIC DNA]</scope>
    <source>
        <strain evidence="13 14">USBA 355</strain>
    </source>
</reference>
<dbReference type="AlphaFoldDB" id="A0A1Y6BHE3"/>
<feature type="transmembrane region" description="Helical" evidence="10">
    <location>
        <begin position="579"/>
        <end position="600"/>
    </location>
</feature>
<dbReference type="PROSITE" id="PS50929">
    <property type="entry name" value="ABC_TM1F"/>
    <property type="match status" value="1"/>
</dbReference>
<dbReference type="InterPro" id="IPR027417">
    <property type="entry name" value="P-loop_NTPase"/>
</dbReference>
<organism evidence="13 14">
    <name type="scientific">Tistlia consotensis USBA 355</name>
    <dbReference type="NCBI Taxonomy" id="560819"/>
    <lineage>
        <taxon>Bacteria</taxon>
        <taxon>Pseudomonadati</taxon>
        <taxon>Pseudomonadota</taxon>
        <taxon>Alphaproteobacteria</taxon>
        <taxon>Rhodospirillales</taxon>
        <taxon>Rhodovibrionaceae</taxon>
        <taxon>Tistlia</taxon>
    </lineage>
</organism>
<dbReference type="PROSITE" id="PS50893">
    <property type="entry name" value="ABC_TRANSPORTER_2"/>
    <property type="match status" value="1"/>
</dbReference>
<feature type="region of interest" description="Disordered" evidence="9">
    <location>
        <begin position="1"/>
        <end position="22"/>
    </location>
</feature>
<dbReference type="SUPFAM" id="SSF52540">
    <property type="entry name" value="P-loop containing nucleoside triphosphate hydrolases"/>
    <property type="match status" value="1"/>
</dbReference>
<dbReference type="Pfam" id="PF00005">
    <property type="entry name" value="ABC_tran"/>
    <property type="match status" value="1"/>
</dbReference>
<keyword evidence="3" id="KW-1003">Cell membrane</keyword>
<feature type="domain" description="ABC transmembrane type-1" evidence="12">
    <location>
        <begin position="443"/>
        <end position="744"/>
    </location>
</feature>
<dbReference type="Gene3D" id="1.20.1560.10">
    <property type="entry name" value="ABC transporter type 1, transmembrane domain"/>
    <property type="match status" value="1"/>
</dbReference>
<dbReference type="SMART" id="SM00382">
    <property type="entry name" value="AAA"/>
    <property type="match status" value="1"/>
</dbReference>
<dbReference type="GO" id="GO:0140359">
    <property type="term" value="F:ABC-type transporter activity"/>
    <property type="evidence" value="ECO:0007669"/>
    <property type="project" value="InterPro"/>
</dbReference>
<feature type="transmembrane region" description="Helical" evidence="10">
    <location>
        <begin position="442"/>
        <end position="467"/>
    </location>
</feature>
<dbReference type="InterPro" id="IPR003593">
    <property type="entry name" value="AAA+_ATPase"/>
</dbReference>
<dbReference type="Proteomes" id="UP000192917">
    <property type="component" value="Unassembled WGS sequence"/>
</dbReference>
<evidence type="ECO:0000256" key="9">
    <source>
        <dbReference type="SAM" id="MobiDB-lite"/>
    </source>
</evidence>
<dbReference type="GO" id="GO:0005886">
    <property type="term" value="C:plasma membrane"/>
    <property type="evidence" value="ECO:0007669"/>
    <property type="project" value="UniProtKB-SubCell"/>
</dbReference>
<dbReference type="InterPro" id="IPR022515">
    <property type="entry name" value="NHPM_micro_ABC2"/>
</dbReference>
<dbReference type="PROSITE" id="PS00211">
    <property type="entry name" value="ABC_TRANSPORTER_1"/>
    <property type="match status" value="1"/>
</dbReference>
<keyword evidence="6 13" id="KW-0067">ATP-binding</keyword>
<evidence type="ECO:0000256" key="2">
    <source>
        <dbReference type="ARBA" id="ARBA00022448"/>
    </source>
</evidence>
<keyword evidence="4 10" id="KW-0812">Transmembrane</keyword>
<proteinExistence type="predicted"/>
<gene>
    <name evidence="13" type="ORF">SAMN05428998_103182</name>
</gene>
<dbReference type="InterPro" id="IPR039421">
    <property type="entry name" value="Type_1_exporter"/>
</dbReference>
<dbReference type="Pfam" id="PF00664">
    <property type="entry name" value="ABC_membrane"/>
    <property type="match status" value="1"/>
</dbReference>
<dbReference type="PANTHER" id="PTHR24221">
    <property type="entry name" value="ATP-BINDING CASSETTE SUB-FAMILY B"/>
    <property type="match status" value="1"/>
</dbReference>
<evidence type="ECO:0000256" key="10">
    <source>
        <dbReference type="SAM" id="Phobius"/>
    </source>
</evidence>
<keyword evidence="8 10" id="KW-0472">Membrane</keyword>
<keyword evidence="5" id="KW-0547">Nucleotide-binding</keyword>
<feature type="transmembrane region" description="Helical" evidence="10">
    <location>
        <begin position="724"/>
        <end position="749"/>
    </location>
</feature>
<dbReference type="RefSeq" id="WP_085121621.1">
    <property type="nucleotide sequence ID" value="NZ_FWZX01000003.1"/>
</dbReference>
<comment type="subcellular location">
    <subcellularLocation>
        <location evidence="1">Cell membrane</location>
        <topology evidence="1">Multi-pass membrane protein</topology>
    </subcellularLocation>
</comment>
<evidence type="ECO:0000313" key="13">
    <source>
        <dbReference type="EMBL" id="SMF04123.1"/>
    </source>
</evidence>
<keyword evidence="2" id="KW-0813">Transport</keyword>
<dbReference type="EMBL" id="FWZX01000003">
    <property type="protein sequence ID" value="SMF04123.1"/>
    <property type="molecule type" value="Genomic_DNA"/>
</dbReference>
<name>A0A1Y6BHE3_9PROT</name>
<dbReference type="InterPro" id="IPR036640">
    <property type="entry name" value="ABC1_TM_sf"/>
</dbReference>
<protein>
    <submittedName>
        <fullName evidence="13">NHLM bacteriocin system ABC transporter, ATP-binding protein</fullName>
    </submittedName>
</protein>
<keyword evidence="7 10" id="KW-1133">Transmembrane helix</keyword>
<feature type="transmembrane region" description="Helical" evidence="10">
    <location>
        <begin position="667"/>
        <end position="686"/>
    </location>
</feature>
<dbReference type="GO" id="GO:0034040">
    <property type="term" value="F:ATPase-coupled lipid transmembrane transporter activity"/>
    <property type="evidence" value="ECO:0007669"/>
    <property type="project" value="TreeGrafter"/>
</dbReference>
<dbReference type="InterPro" id="IPR011527">
    <property type="entry name" value="ABC1_TM_dom"/>
</dbReference>
<dbReference type="NCBIfam" id="TIGR03797">
    <property type="entry name" value="NHLM_micro_ABC2"/>
    <property type="match status" value="1"/>
</dbReference>
<dbReference type="PANTHER" id="PTHR24221:SF654">
    <property type="entry name" value="ATP-BINDING CASSETTE SUB-FAMILY B MEMBER 6"/>
    <property type="match status" value="1"/>
</dbReference>
<dbReference type="InterPro" id="IPR003439">
    <property type="entry name" value="ABC_transporter-like_ATP-bd"/>
</dbReference>
<evidence type="ECO:0000256" key="4">
    <source>
        <dbReference type="ARBA" id="ARBA00022692"/>
    </source>
</evidence>
<dbReference type="Gene3D" id="3.40.50.300">
    <property type="entry name" value="P-loop containing nucleotide triphosphate hydrolases"/>
    <property type="match status" value="1"/>
</dbReference>
<dbReference type="FunFam" id="3.40.50.300:FF:000299">
    <property type="entry name" value="ABC transporter ATP-binding protein/permease"/>
    <property type="match status" value="1"/>
</dbReference>
<feature type="transmembrane region" description="Helical" evidence="10">
    <location>
        <begin position="479"/>
        <end position="499"/>
    </location>
</feature>
<dbReference type="STRING" id="560819.SAMN05428998_103182"/>
<evidence type="ECO:0000259" key="12">
    <source>
        <dbReference type="PROSITE" id="PS50929"/>
    </source>
</evidence>
<evidence type="ECO:0000256" key="5">
    <source>
        <dbReference type="ARBA" id="ARBA00022741"/>
    </source>
</evidence>
<dbReference type="InterPro" id="IPR017871">
    <property type="entry name" value="ABC_transporter-like_CS"/>
</dbReference>
<evidence type="ECO:0000256" key="7">
    <source>
        <dbReference type="ARBA" id="ARBA00022989"/>
    </source>
</evidence>
<dbReference type="GO" id="GO:0005524">
    <property type="term" value="F:ATP binding"/>
    <property type="evidence" value="ECO:0007669"/>
    <property type="project" value="UniProtKB-KW"/>
</dbReference>
<evidence type="ECO:0000256" key="1">
    <source>
        <dbReference type="ARBA" id="ARBA00004651"/>
    </source>
</evidence>
<sequence length="1011" mass="106607">MSDAASQDQLPAGAGAAGGTSAQASPAAGLAQAVGFTPATTERLGRDAPFEPVGESRAWLVTDGAVDLFLASPLAGGRPGARRHLARIEAGGLIVGLPAPRDGGSLHAVPTSDGKVAAGTLAALLTVEGPAAGQVPGLIEGWVDALTVALALPAPPRDAAVLKAGETTDGKAAAAFVTGDETAWVAAPPGDADFAGGGPLGKRAWTGRHLPLANGGWLTLGTAARLESRTTGDWLKQGSAAADLAAYAGLTLALFAEQSGRDEQAAVARLARRDSEQARHLSAGAQSLAAIIEQRRPTTGVTATDPLIAVLEAAAGDLGVTLVPPRGGLSAVPKDQDPVLYLCARSAVQCRRVAMPDDWQRDDYGPLVAHYGPSNRPCALLPNDMGRYRLVDPTAGIDTLVTPAIARQIAPVVYLLYKPLPEGRIDGRGLLSYSVPGNARDFVMIVAMVLLAGIASIVTPIATGYIVSTIIPSAERGQLLVLGLVVLASLLGAAAFNFVQSIAMLRIEGRLDQRVEAAVWDRLLKLRAPFFRQYSVGDLANRAQSISQIRQLITGSVINSSISGIMGLFSLGLMIAYDWLLGLLVGVVSLLYAFSGYLIGRTIVGLNRKRIFLDGKVQGLLFQLLGAIEKLRVTGSEATAFGLWEHDYLTYARLTNRQNGWTNLSKVMAGVFPFLAVVIVLLVIGWQSGQLDAFFTFPRDWQTIEAAAFSNIMSPGDFSAFITAYVQFTTAIIGLVGVAVQLTLVGPLLERITPILQAEEENDSGKKDPGEIKGAVELRSIRFGYGAGSPPVLNDLSLSIEPGEFVAFVGPSGSGKSTVIRLLLGFERPDAGSVLIDGVDLATLNSRLVRQNLGVVLQDAKLLSGTIFDNIAAGSDATREEAWDAARRAGFDEDVKSMPMGMDTYLTDAATTVSGGQRQRLMIARALVRNPRILIFDEATSALDNETQAIVSRGVDELPCTRIAIAHRLSTIRRADRIFVIDGGRVVESGSYEELMARQGTFAELVKRQVA</sequence>
<feature type="transmembrane region" description="Helical" evidence="10">
    <location>
        <begin position="552"/>
        <end position="573"/>
    </location>
</feature>
<feature type="compositionally biased region" description="Low complexity" evidence="9">
    <location>
        <begin position="11"/>
        <end position="22"/>
    </location>
</feature>
<keyword evidence="14" id="KW-1185">Reference proteome</keyword>
<evidence type="ECO:0000256" key="8">
    <source>
        <dbReference type="ARBA" id="ARBA00023136"/>
    </source>
</evidence>
<dbReference type="SUPFAM" id="SSF90123">
    <property type="entry name" value="ABC transporter transmembrane region"/>
    <property type="match status" value="1"/>
</dbReference>